<protein>
    <submittedName>
        <fullName evidence="2">IS66 family transposase zinc-finger binding domain-containing protein</fullName>
    </submittedName>
</protein>
<sequence length="54" mass="6161">MDTEARQVFDLPPMAPEVIEHRVQRRRCRCGTLSVASFVNGHAIMHRCGQIIAR</sequence>
<dbReference type="Pfam" id="PF13005">
    <property type="entry name" value="zf-IS66"/>
    <property type="match status" value="1"/>
</dbReference>
<keyword evidence="3" id="KW-1185">Reference proteome</keyword>
<gene>
    <name evidence="2" type="ORF">AB6A68_15625</name>
</gene>
<dbReference type="GO" id="GO:0008270">
    <property type="term" value="F:zinc ion binding"/>
    <property type="evidence" value="ECO:0007669"/>
    <property type="project" value="UniProtKB-KW"/>
</dbReference>
<evidence type="ECO:0000313" key="2">
    <source>
        <dbReference type="EMBL" id="MEX6431227.1"/>
    </source>
</evidence>
<keyword evidence="2" id="KW-0479">Metal-binding</keyword>
<reference evidence="2 3" key="1">
    <citation type="submission" date="2024-07" db="EMBL/GenBank/DDBJ databases">
        <title>Draft Genome Sequence of Ferrimicrobium acidiphilum Strain YE2023, Isolated from a Pulp of Bioleach Reactor.</title>
        <authorList>
            <person name="Elkina Y.A."/>
            <person name="Bulaeva A.G."/>
            <person name="Beletsky A.V."/>
            <person name="Mardanov A.V."/>
        </authorList>
    </citation>
    <scope>NUCLEOTIDE SEQUENCE [LARGE SCALE GENOMIC DNA]</scope>
    <source>
        <strain evidence="2 3">YE2023</strain>
    </source>
</reference>
<keyword evidence="2" id="KW-0862">Zinc</keyword>
<comment type="caution">
    <text evidence="2">The sequence shown here is derived from an EMBL/GenBank/DDBJ whole genome shotgun (WGS) entry which is preliminary data.</text>
</comment>
<name>A0ABV3Y6N3_9ACTN</name>
<dbReference type="InterPro" id="IPR024474">
    <property type="entry name" value="Znf_dom_IS66"/>
</dbReference>
<dbReference type="RefSeq" id="WP_369085174.1">
    <property type="nucleotide sequence ID" value="NZ_JBFSHR010000457.1"/>
</dbReference>
<dbReference type="Proteomes" id="UP001560267">
    <property type="component" value="Unassembled WGS sequence"/>
</dbReference>
<proteinExistence type="predicted"/>
<accession>A0ABV3Y6N3</accession>
<evidence type="ECO:0000259" key="1">
    <source>
        <dbReference type="Pfam" id="PF13005"/>
    </source>
</evidence>
<keyword evidence="2" id="KW-0863">Zinc-finger</keyword>
<evidence type="ECO:0000313" key="3">
    <source>
        <dbReference type="Proteomes" id="UP001560267"/>
    </source>
</evidence>
<organism evidence="2 3">
    <name type="scientific">Ferrimicrobium acidiphilum</name>
    <dbReference type="NCBI Taxonomy" id="121039"/>
    <lineage>
        <taxon>Bacteria</taxon>
        <taxon>Bacillati</taxon>
        <taxon>Actinomycetota</taxon>
        <taxon>Acidimicrobiia</taxon>
        <taxon>Acidimicrobiales</taxon>
        <taxon>Acidimicrobiaceae</taxon>
        <taxon>Ferrimicrobium</taxon>
    </lineage>
</organism>
<dbReference type="EMBL" id="JBFSHR010000457">
    <property type="protein sequence ID" value="MEX6431227.1"/>
    <property type="molecule type" value="Genomic_DNA"/>
</dbReference>
<feature type="domain" description="Transposase IS66 zinc-finger binding" evidence="1">
    <location>
        <begin position="3"/>
        <end position="30"/>
    </location>
</feature>